<reference evidence="7 8" key="1">
    <citation type="submission" date="2024-10" db="EMBL/GenBank/DDBJ databases">
        <title>The Natural Products Discovery Center: Release of the First 8490 Sequenced Strains for Exploring Actinobacteria Biosynthetic Diversity.</title>
        <authorList>
            <person name="Kalkreuter E."/>
            <person name="Kautsar S.A."/>
            <person name="Yang D."/>
            <person name="Bader C.D."/>
            <person name="Teijaro C.N."/>
            <person name="Fluegel L."/>
            <person name="Davis C.M."/>
            <person name="Simpson J.R."/>
            <person name="Lauterbach L."/>
            <person name="Steele A.D."/>
            <person name="Gui C."/>
            <person name="Meng S."/>
            <person name="Li G."/>
            <person name="Viehrig K."/>
            <person name="Ye F."/>
            <person name="Su P."/>
            <person name="Kiefer A.F."/>
            <person name="Nichols A."/>
            <person name="Cepeda A.J."/>
            <person name="Yan W."/>
            <person name="Fan B."/>
            <person name="Jiang Y."/>
            <person name="Adhikari A."/>
            <person name="Zheng C.-J."/>
            <person name="Schuster L."/>
            <person name="Cowan T.M."/>
            <person name="Smanski M.J."/>
            <person name="Chevrette M.G."/>
            <person name="De Carvalho L.P.S."/>
            <person name="Shen B."/>
        </authorList>
    </citation>
    <scope>NUCLEOTIDE SEQUENCE [LARGE SCALE GENOMIC DNA]</scope>
    <source>
        <strain evidence="7 8">NPDC002593</strain>
    </source>
</reference>
<evidence type="ECO:0000259" key="6">
    <source>
        <dbReference type="SMART" id="SM00822"/>
    </source>
</evidence>
<accession>A0ABW6SDU8</accession>
<dbReference type="Gene3D" id="3.40.50.720">
    <property type="entry name" value="NAD(P)-binding Rossmann-like Domain"/>
    <property type="match status" value="1"/>
</dbReference>
<dbReference type="GO" id="GO:0016491">
    <property type="term" value="F:oxidoreductase activity"/>
    <property type="evidence" value="ECO:0007669"/>
    <property type="project" value="UniProtKB-KW"/>
</dbReference>
<dbReference type="InterPro" id="IPR002347">
    <property type="entry name" value="SDR_fam"/>
</dbReference>
<dbReference type="PANTHER" id="PTHR42879">
    <property type="entry name" value="3-OXOACYL-(ACYL-CARRIER-PROTEIN) REDUCTASE"/>
    <property type="match status" value="1"/>
</dbReference>
<comment type="subcellular location">
    <subcellularLocation>
        <location evidence="1">Secreted</location>
        <location evidence="1">Cell wall</location>
    </subcellularLocation>
</comment>
<evidence type="ECO:0000256" key="2">
    <source>
        <dbReference type="ARBA" id="ARBA00006484"/>
    </source>
</evidence>
<dbReference type="InterPro" id="IPR050259">
    <property type="entry name" value="SDR"/>
</dbReference>
<protein>
    <recommendedName>
        <fullName evidence="4">3-oxoacyl-[acyl-carrier-protein] reductase MabA</fullName>
    </recommendedName>
</protein>
<evidence type="ECO:0000256" key="1">
    <source>
        <dbReference type="ARBA" id="ARBA00004191"/>
    </source>
</evidence>
<proteinExistence type="inferred from homology"/>
<evidence type="ECO:0000313" key="8">
    <source>
        <dbReference type="Proteomes" id="UP001601992"/>
    </source>
</evidence>
<dbReference type="NCBIfam" id="NF005559">
    <property type="entry name" value="PRK07231.1"/>
    <property type="match status" value="1"/>
</dbReference>
<keyword evidence="3" id="KW-0134">Cell wall</keyword>
<feature type="domain" description="Ketoreductase" evidence="6">
    <location>
        <begin position="12"/>
        <end position="191"/>
    </location>
</feature>
<keyword evidence="3" id="KW-0964">Secreted</keyword>
<dbReference type="InterPro" id="IPR020904">
    <property type="entry name" value="Sc_DH/Rdtase_CS"/>
</dbReference>
<dbReference type="SUPFAM" id="SSF51735">
    <property type="entry name" value="NAD(P)-binding Rossmann-fold domains"/>
    <property type="match status" value="1"/>
</dbReference>
<sequence length="256" mass="26364">MVETNGSESPSRVAIVTGAASGIGLAIARRLAQESHRVALFDLSAEAAQKAAAELVADGLQAVAYQVDVADADSVEAAVRLVRKDFGPVQIVVTSAGVEEYTAFEEITREQWNRILAVNLNGTFSCIQAAVPDMVSAGWGRIVTISSSSAQSGAKNMAHYVASKGGVIGLTKALAAELSPKGITVNSIPPSIIDTPMAQQATQAGFFPGVEVIAPMTPVRRVGTPEDVAAACAYLCSDSAGFVTGQLIGVNGGLYI</sequence>
<evidence type="ECO:0000313" key="7">
    <source>
        <dbReference type="EMBL" id="MFF3574501.1"/>
    </source>
</evidence>
<dbReference type="PRINTS" id="PR00080">
    <property type="entry name" value="SDRFAMILY"/>
</dbReference>
<dbReference type="Pfam" id="PF13561">
    <property type="entry name" value="adh_short_C2"/>
    <property type="match status" value="1"/>
</dbReference>
<comment type="similarity">
    <text evidence="2">Belongs to the short-chain dehydrogenases/reductases (SDR) family.</text>
</comment>
<dbReference type="NCBIfam" id="NF009466">
    <property type="entry name" value="PRK12826.1-2"/>
    <property type="match status" value="1"/>
</dbReference>
<dbReference type="InterPro" id="IPR057326">
    <property type="entry name" value="KR_dom"/>
</dbReference>
<name>A0ABW6SDU8_9NOCA</name>
<dbReference type="PANTHER" id="PTHR42879:SF2">
    <property type="entry name" value="3-OXOACYL-[ACYL-CARRIER-PROTEIN] REDUCTASE FABG"/>
    <property type="match status" value="1"/>
</dbReference>
<comment type="caution">
    <text evidence="7">The sequence shown here is derived from an EMBL/GenBank/DDBJ whole genome shotgun (WGS) entry which is preliminary data.</text>
</comment>
<dbReference type="PROSITE" id="PS00061">
    <property type="entry name" value="ADH_SHORT"/>
    <property type="match status" value="1"/>
</dbReference>
<keyword evidence="8" id="KW-1185">Reference proteome</keyword>
<dbReference type="PRINTS" id="PR00081">
    <property type="entry name" value="GDHRDH"/>
</dbReference>
<dbReference type="EMBL" id="JBIAQY010000027">
    <property type="protein sequence ID" value="MFF3574501.1"/>
    <property type="molecule type" value="Genomic_DNA"/>
</dbReference>
<evidence type="ECO:0000256" key="4">
    <source>
        <dbReference type="ARBA" id="ARBA00040781"/>
    </source>
</evidence>
<dbReference type="SMART" id="SM00822">
    <property type="entry name" value="PKS_KR"/>
    <property type="match status" value="1"/>
</dbReference>
<dbReference type="Proteomes" id="UP001601992">
    <property type="component" value="Unassembled WGS sequence"/>
</dbReference>
<comment type="catalytic activity">
    <reaction evidence="5">
        <text>a (3R)-hydroxyacyl-[ACP] + NADP(+) = a 3-oxoacyl-[ACP] + NADPH + H(+)</text>
        <dbReference type="Rhea" id="RHEA:17397"/>
        <dbReference type="Rhea" id="RHEA-COMP:9916"/>
        <dbReference type="Rhea" id="RHEA-COMP:9945"/>
        <dbReference type="ChEBI" id="CHEBI:15378"/>
        <dbReference type="ChEBI" id="CHEBI:57783"/>
        <dbReference type="ChEBI" id="CHEBI:58349"/>
        <dbReference type="ChEBI" id="CHEBI:78776"/>
        <dbReference type="ChEBI" id="CHEBI:78827"/>
        <dbReference type="EC" id="1.1.1.100"/>
    </reaction>
    <physiologicalReaction direction="right-to-left" evidence="5">
        <dbReference type="Rhea" id="RHEA:17399"/>
    </physiologicalReaction>
</comment>
<gene>
    <name evidence="7" type="ORF">ACFYXQ_42815</name>
</gene>
<keyword evidence="7" id="KW-0560">Oxidoreductase</keyword>
<evidence type="ECO:0000256" key="5">
    <source>
        <dbReference type="ARBA" id="ARBA00047400"/>
    </source>
</evidence>
<organism evidence="7 8">
    <name type="scientific">Nocardia jiangxiensis</name>
    <dbReference type="NCBI Taxonomy" id="282685"/>
    <lineage>
        <taxon>Bacteria</taxon>
        <taxon>Bacillati</taxon>
        <taxon>Actinomycetota</taxon>
        <taxon>Actinomycetes</taxon>
        <taxon>Mycobacteriales</taxon>
        <taxon>Nocardiaceae</taxon>
        <taxon>Nocardia</taxon>
    </lineage>
</organism>
<dbReference type="RefSeq" id="WP_040832219.1">
    <property type="nucleotide sequence ID" value="NZ_JBIAQY010000027.1"/>
</dbReference>
<evidence type="ECO:0000256" key="3">
    <source>
        <dbReference type="ARBA" id="ARBA00022512"/>
    </source>
</evidence>
<dbReference type="InterPro" id="IPR036291">
    <property type="entry name" value="NAD(P)-bd_dom_sf"/>
</dbReference>